<evidence type="ECO:0000256" key="2">
    <source>
        <dbReference type="ARBA" id="ARBA00010617"/>
    </source>
</evidence>
<gene>
    <name evidence="8" type="ORF">K469DRAFT_399787</name>
</gene>
<accession>A0A6A6DG55</accession>
<dbReference type="EMBL" id="ML994705">
    <property type="protein sequence ID" value="KAF2176566.1"/>
    <property type="molecule type" value="Genomic_DNA"/>
</dbReference>
<keyword evidence="7" id="KW-0472">Membrane</keyword>
<evidence type="ECO:0000256" key="6">
    <source>
        <dbReference type="RuleBase" id="RU000461"/>
    </source>
</evidence>
<keyword evidence="7" id="KW-1133">Transmembrane helix</keyword>
<keyword evidence="6" id="KW-0560">Oxidoreductase</keyword>
<evidence type="ECO:0000256" key="4">
    <source>
        <dbReference type="ARBA" id="ARBA00023004"/>
    </source>
</evidence>
<feature type="transmembrane region" description="Helical" evidence="7">
    <location>
        <begin position="46"/>
        <end position="62"/>
    </location>
</feature>
<dbReference type="GO" id="GO:0020037">
    <property type="term" value="F:heme binding"/>
    <property type="evidence" value="ECO:0007669"/>
    <property type="project" value="InterPro"/>
</dbReference>
<keyword evidence="3 5" id="KW-0479">Metal-binding</keyword>
<evidence type="ECO:0000313" key="8">
    <source>
        <dbReference type="EMBL" id="KAF2176566.1"/>
    </source>
</evidence>
<name>A0A6A6DG55_9PEZI</name>
<keyword evidence="6" id="KW-0503">Monooxygenase</keyword>
<evidence type="ECO:0000256" key="5">
    <source>
        <dbReference type="PIRSR" id="PIRSR602401-1"/>
    </source>
</evidence>
<dbReference type="SUPFAM" id="SSF48264">
    <property type="entry name" value="Cytochrome P450"/>
    <property type="match status" value="1"/>
</dbReference>
<comment type="cofactor">
    <cofactor evidence="1 5">
        <name>heme</name>
        <dbReference type="ChEBI" id="CHEBI:30413"/>
    </cofactor>
</comment>
<evidence type="ECO:0000256" key="1">
    <source>
        <dbReference type="ARBA" id="ARBA00001971"/>
    </source>
</evidence>
<dbReference type="InterPro" id="IPR036396">
    <property type="entry name" value="Cyt_P450_sf"/>
</dbReference>
<evidence type="ECO:0000256" key="7">
    <source>
        <dbReference type="SAM" id="Phobius"/>
    </source>
</evidence>
<evidence type="ECO:0000256" key="3">
    <source>
        <dbReference type="ARBA" id="ARBA00022723"/>
    </source>
</evidence>
<dbReference type="PANTHER" id="PTHR24305:SF232">
    <property type="entry name" value="P450, PUTATIVE (EUROFUNG)-RELATED"/>
    <property type="match status" value="1"/>
</dbReference>
<dbReference type="PRINTS" id="PR00385">
    <property type="entry name" value="P450"/>
</dbReference>
<protein>
    <submittedName>
        <fullName evidence="8">Cytochrome P450</fullName>
    </submittedName>
</protein>
<dbReference type="Gene3D" id="1.10.630.10">
    <property type="entry name" value="Cytochrome P450"/>
    <property type="match status" value="1"/>
</dbReference>
<dbReference type="PANTHER" id="PTHR24305">
    <property type="entry name" value="CYTOCHROME P450"/>
    <property type="match status" value="1"/>
</dbReference>
<organism evidence="8 9">
    <name type="scientific">Zopfia rhizophila CBS 207.26</name>
    <dbReference type="NCBI Taxonomy" id="1314779"/>
    <lineage>
        <taxon>Eukaryota</taxon>
        <taxon>Fungi</taxon>
        <taxon>Dikarya</taxon>
        <taxon>Ascomycota</taxon>
        <taxon>Pezizomycotina</taxon>
        <taxon>Dothideomycetes</taxon>
        <taxon>Dothideomycetes incertae sedis</taxon>
        <taxon>Zopfiaceae</taxon>
        <taxon>Zopfia</taxon>
    </lineage>
</organism>
<dbReference type="GO" id="GO:0004497">
    <property type="term" value="F:monooxygenase activity"/>
    <property type="evidence" value="ECO:0007669"/>
    <property type="project" value="UniProtKB-KW"/>
</dbReference>
<dbReference type="OrthoDB" id="3934656at2759"/>
<dbReference type="PROSITE" id="PS00086">
    <property type="entry name" value="CYTOCHROME_P450"/>
    <property type="match status" value="1"/>
</dbReference>
<dbReference type="InterPro" id="IPR050121">
    <property type="entry name" value="Cytochrome_P450_monoxygenase"/>
</dbReference>
<proteinExistence type="inferred from homology"/>
<dbReference type="Proteomes" id="UP000800200">
    <property type="component" value="Unassembled WGS sequence"/>
</dbReference>
<dbReference type="Pfam" id="PF00067">
    <property type="entry name" value="p450"/>
    <property type="match status" value="1"/>
</dbReference>
<feature type="binding site" description="axial binding residue" evidence="5">
    <location>
        <position position="461"/>
    </location>
    <ligand>
        <name>heme</name>
        <dbReference type="ChEBI" id="CHEBI:30413"/>
    </ligand>
    <ligandPart>
        <name>Fe</name>
        <dbReference type="ChEBI" id="CHEBI:18248"/>
    </ligandPart>
</feature>
<dbReference type="GO" id="GO:0005506">
    <property type="term" value="F:iron ion binding"/>
    <property type="evidence" value="ECO:0007669"/>
    <property type="project" value="InterPro"/>
</dbReference>
<dbReference type="InterPro" id="IPR002401">
    <property type="entry name" value="Cyt_P450_E_grp-I"/>
</dbReference>
<keyword evidence="7" id="KW-0812">Transmembrane</keyword>
<reference evidence="8" key="1">
    <citation type="journal article" date="2020" name="Stud. Mycol.">
        <title>101 Dothideomycetes genomes: a test case for predicting lifestyles and emergence of pathogens.</title>
        <authorList>
            <person name="Haridas S."/>
            <person name="Albert R."/>
            <person name="Binder M."/>
            <person name="Bloem J."/>
            <person name="Labutti K."/>
            <person name="Salamov A."/>
            <person name="Andreopoulos B."/>
            <person name="Baker S."/>
            <person name="Barry K."/>
            <person name="Bills G."/>
            <person name="Bluhm B."/>
            <person name="Cannon C."/>
            <person name="Castanera R."/>
            <person name="Culley D."/>
            <person name="Daum C."/>
            <person name="Ezra D."/>
            <person name="Gonzalez J."/>
            <person name="Henrissat B."/>
            <person name="Kuo A."/>
            <person name="Liang C."/>
            <person name="Lipzen A."/>
            <person name="Lutzoni F."/>
            <person name="Magnuson J."/>
            <person name="Mondo S."/>
            <person name="Nolan M."/>
            <person name="Ohm R."/>
            <person name="Pangilinan J."/>
            <person name="Park H.-J."/>
            <person name="Ramirez L."/>
            <person name="Alfaro M."/>
            <person name="Sun H."/>
            <person name="Tritt A."/>
            <person name="Yoshinaga Y."/>
            <person name="Zwiers L.-H."/>
            <person name="Turgeon B."/>
            <person name="Goodwin S."/>
            <person name="Spatafora J."/>
            <person name="Crous P."/>
            <person name="Grigoriev I."/>
        </authorList>
    </citation>
    <scope>NUCLEOTIDE SEQUENCE</scope>
    <source>
        <strain evidence="8">CBS 207.26</strain>
    </source>
</reference>
<dbReference type="PRINTS" id="PR00463">
    <property type="entry name" value="EP450I"/>
</dbReference>
<evidence type="ECO:0000313" key="9">
    <source>
        <dbReference type="Proteomes" id="UP000800200"/>
    </source>
</evidence>
<comment type="similarity">
    <text evidence="2 6">Belongs to the cytochrome P450 family.</text>
</comment>
<dbReference type="InterPro" id="IPR017972">
    <property type="entry name" value="Cyt_P450_CS"/>
</dbReference>
<dbReference type="AlphaFoldDB" id="A0A6A6DG55"/>
<sequence length="522" mass="58518">MGLLNSLNIELTLTNVAITLAAISAVALFSRIFYNVYLHPLATFPGPWYATSFSVVGALISVKKMEPQFFMYLVKKYGTDRPIRISPSMLLFPKPSAIKDIYWDPKCNMKSGLYGTGALGPPHLFTTLDGEQHKALRKALSNAPWTIGQLKNSWEYRFDDQVELFKTKMQEHVEAGRTVCLSDKVAEFAADIMSMISFTNAFGCVKNQRDEKDILSNWRKGLDFFGFVGRFRFFRKHVLSLPVVGLWFLPAVSNDSGMGWLMCEADRQVTEREKMNAEKPFAGKPDFMQHCLDARYSDGSSLTPSQKRAHVTLLIQAGADTTGTALGSILRFLVLNPDAFGKARAEIDAAEKAGHLTIPIQYEETRVHLPYFVACIKEGLRLNPPATNLFARVAPKGGKVIDGHFISEGTEITSNAYVVQRDPELYEDPEKFWPERWLQSEKKNFEMEAAQFTFGVGPRVCLGKDIAIMELYKLLPETIRQFDIELKKPGEYVVAGGVAYNQDFMVKLVPRGQANGHANSHA</sequence>
<dbReference type="GO" id="GO:0016705">
    <property type="term" value="F:oxidoreductase activity, acting on paired donors, with incorporation or reduction of molecular oxygen"/>
    <property type="evidence" value="ECO:0007669"/>
    <property type="project" value="InterPro"/>
</dbReference>
<keyword evidence="5 6" id="KW-0349">Heme</keyword>
<keyword evidence="9" id="KW-1185">Reference proteome</keyword>
<feature type="transmembrane region" description="Helical" evidence="7">
    <location>
        <begin position="12"/>
        <end position="34"/>
    </location>
</feature>
<dbReference type="InterPro" id="IPR001128">
    <property type="entry name" value="Cyt_P450"/>
</dbReference>
<keyword evidence="4 5" id="KW-0408">Iron</keyword>